<dbReference type="InterPro" id="IPR009057">
    <property type="entry name" value="Homeodomain-like_sf"/>
</dbReference>
<dbReference type="OrthoDB" id="2200281at2"/>
<organism evidence="2 3">
    <name type="scientific">Lactiplantibacillus mudanjiangensis</name>
    <dbReference type="NCBI Taxonomy" id="1296538"/>
    <lineage>
        <taxon>Bacteria</taxon>
        <taxon>Bacillati</taxon>
        <taxon>Bacillota</taxon>
        <taxon>Bacilli</taxon>
        <taxon>Lactobacillales</taxon>
        <taxon>Lactobacillaceae</taxon>
        <taxon>Lactiplantibacillus</taxon>
    </lineage>
</organism>
<dbReference type="AlphaFoldDB" id="A0A660EAU5"/>
<evidence type="ECO:0000313" key="3">
    <source>
        <dbReference type="Proteomes" id="UP000289996"/>
    </source>
</evidence>
<evidence type="ECO:0000259" key="1">
    <source>
        <dbReference type="Pfam" id="PF08765"/>
    </source>
</evidence>
<accession>A0A660EAU5</accession>
<dbReference type="Proteomes" id="UP000289996">
    <property type="component" value="Unassembled WGS sequence"/>
</dbReference>
<dbReference type="EMBL" id="UYIG01000185">
    <property type="protein sequence ID" value="VDG30327.1"/>
    <property type="molecule type" value="Genomic_DNA"/>
</dbReference>
<proteinExistence type="predicted"/>
<feature type="domain" description="Mor transcription activator" evidence="1">
    <location>
        <begin position="17"/>
        <end position="85"/>
    </location>
</feature>
<keyword evidence="3" id="KW-1185">Reference proteome</keyword>
<dbReference type="RefSeq" id="WP_130845932.1">
    <property type="nucleotide sequence ID" value="NZ_BJDY01000007.1"/>
</dbReference>
<name>A0A660EAU5_9LACO</name>
<dbReference type="Pfam" id="PF08765">
    <property type="entry name" value="Mor"/>
    <property type="match status" value="1"/>
</dbReference>
<dbReference type="SUPFAM" id="SSF46689">
    <property type="entry name" value="Homeodomain-like"/>
    <property type="match status" value="1"/>
</dbReference>
<dbReference type="Gene3D" id="1.10.10.60">
    <property type="entry name" value="Homeodomain-like"/>
    <property type="match status" value="1"/>
</dbReference>
<dbReference type="InterPro" id="IPR014875">
    <property type="entry name" value="Mor_transcription_activator"/>
</dbReference>
<reference evidence="2 3" key="1">
    <citation type="submission" date="2018-11" db="EMBL/GenBank/DDBJ databases">
        <authorList>
            <person name="Wuyts S."/>
        </authorList>
    </citation>
    <scope>NUCLEOTIDE SEQUENCE [LARGE SCALE GENOMIC DNA]</scope>
    <source>
        <strain evidence="2">Lactobacillus mudanjiangensis AMBF249</strain>
    </source>
</reference>
<evidence type="ECO:0000313" key="2">
    <source>
        <dbReference type="EMBL" id="VDG30327.1"/>
    </source>
</evidence>
<gene>
    <name evidence="2" type="ORF">MUDAN_MDHGFNIF_01878</name>
</gene>
<protein>
    <recommendedName>
        <fullName evidence="1">Mor transcription activator domain-containing protein</fullName>
    </recommendedName>
</protein>
<sequence>MTEEIDVTALHQFYRGLSDLIGVEPMLQIYQQYKGMQMTIPTHLYDRQLAAQQVLAEYNGHNQQKLARKYGYSQKWVQQVLHRTQVTDESAPNDHLIHH</sequence>